<keyword evidence="11" id="KW-1185">Reference proteome</keyword>
<comment type="similarity">
    <text evidence="2 8">Belongs to the group II decarboxylase family.</text>
</comment>
<dbReference type="NCBIfam" id="TIGR01788">
    <property type="entry name" value="Glu-decarb-GAD"/>
    <property type="match status" value="1"/>
</dbReference>
<dbReference type="PANTHER" id="PTHR43321">
    <property type="entry name" value="GLUTAMATE DECARBOXYLASE"/>
    <property type="match status" value="1"/>
</dbReference>
<feature type="modified residue" description="N6-(pyridoxal phosphate)lysine" evidence="7">
    <location>
        <position position="276"/>
    </location>
</feature>
<evidence type="ECO:0000256" key="5">
    <source>
        <dbReference type="ARBA" id="ARBA00023239"/>
    </source>
</evidence>
<dbReference type="RefSeq" id="WP_092816294.1">
    <property type="nucleotide sequence ID" value="NZ_FMVW01000011.1"/>
</dbReference>
<dbReference type="Gene3D" id="3.90.1150.160">
    <property type="match status" value="1"/>
</dbReference>
<evidence type="ECO:0000313" key="10">
    <source>
        <dbReference type="EMBL" id="SCZ45884.1"/>
    </source>
</evidence>
<dbReference type="OrthoDB" id="9803665at2"/>
<dbReference type="InterPro" id="IPR015424">
    <property type="entry name" value="PyrdxlP-dep_Trfase"/>
</dbReference>
<keyword evidence="5 8" id="KW-0456">Lyase</keyword>
<evidence type="ECO:0000256" key="7">
    <source>
        <dbReference type="PIRSR" id="PIRSR602129-50"/>
    </source>
</evidence>
<accession>A0A1G5P8Q1</accession>
<keyword evidence="4 7" id="KW-0663">Pyridoxal phosphate</keyword>
<comment type="cofactor">
    <cofactor evidence="1 7 8">
        <name>pyridoxal 5'-phosphate</name>
        <dbReference type="ChEBI" id="CHEBI:597326"/>
    </cofactor>
</comment>
<dbReference type="STRING" id="1120955.SAMN03080610_03520"/>
<evidence type="ECO:0000256" key="8">
    <source>
        <dbReference type="RuleBase" id="RU000382"/>
    </source>
</evidence>
<dbReference type="FunFam" id="3.40.640.10:FF:000017">
    <property type="entry name" value="Glutamate decarboxylase"/>
    <property type="match status" value="1"/>
</dbReference>
<proteinExistence type="inferred from homology"/>
<evidence type="ECO:0000313" key="11">
    <source>
        <dbReference type="Proteomes" id="UP000199347"/>
    </source>
</evidence>
<dbReference type="Proteomes" id="UP000199347">
    <property type="component" value="Unassembled WGS sequence"/>
</dbReference>
<dbReference type="GO" id="GO:0005829">
    <property type="term" value="C:cytosol"/>
    <property type="evidence" value="ECO:0007669"/>
    <property type="project" value="TreeGrafter"/>
</dbReference>
<evidence type="ECO:0000256" key="6">
    <source>
        <dbReference type="ARBA" id="ARBA00048868"/>
    </source>
</evidence>
<dbReference type="EC" id="4.1.1.15" evidence="3 9"/>
<evidence type="ECO:0000256" key="2">
    <source>
        <dbReference type="ARBA" id="ARBA00009533"/>
    </source>
</evidence>
<sequence length="472" mass="52399">MPLHHQKPRRKVSLPEIDDIYASADSIRELPQMRLPEGEHDPRHIYAAIHDELMLDGNSRQNLATFCTTWMEPEVARLMAETADKNIIDKDEYPQTAEIEGRCVRMLADLWNAPDGAAVGCSTTGSSEAAMLAGMAMKWRWRERRRQAGQSTDRPNLVTGPVQVCWHKFARYWDVELREIPMQGDRLILSPDEVIKRCDENTIGVVPTLGVTFTGQYEDVVGVCAALDALEDENGLDIPVHVDAASGGFLAPFMVPGLAWDFRLARVKSINASGHKFGLSPLGVGWALWRTAEDLPEDLVFRVNYLGGDMPTFALNFSRPGGEVICQYYNFLRLGREGYRRVQEACYANAAALAEAIAGFGLFDMIHKGGTDGIPAVSWSMKKDINPGFTLFDLADRLRTRGWQVPAYSMPPEREDLAVQRILVRHGFSADLGKLLLRDIKDALAFFQKHPVGAPMTAAEAGGFDHSGRAIS</sequence>
<name>A0A1G5P8Q1_AFIMA</name>
<keyword evidence="9" id="KW-0210">Decarboxylase</keyword>
<dbReference type="GO" id="GO:0006538">
    <property type="term" value="P:L-glutamate catabolic process"/>
    <property type="evidence" value="ECO:0007669"/>
    <property type="project" value="TreeGrafter"/>
</dbReference>
<evidence type="ECO:0000256" key="1">
    <source>
        <dbReference type="ARBA" id="ARBA00001933"/>
    </source>
</evidence>
<dbReference type="PANTHER" id="PTHR43321:SF3">
    <property type="entry name" value="GLUTAMATE DECARBOXYLASE"/>
    <property type="match status" value="1"/>
</dbReference>
<dbReference type="AlphaFoldDB" id="A0A1G5P8Q1"/>
<evidence type="ECO:0000256" key="9">
    <source>
        <dbReference type="RuleBase" id="RU361171"/>
    </source>
</evidence>
<dbReference type="InterPro" id="IPR010107">
    <property type="entry name" value="Glutamate_decarboxylase"/>
</dbReference>
<dbReference type="GO" id="GO:0030170">
    <property type="term" value="F:pyridoxal phosphate binding"/>
    <property type="evidence" value="ECO:0007669"/>
    <property type="project" value="InterPro"/>
</dbReference>
<dbReference type="EMBL" id="FMVW01000011">
    <property type="protein sequence ID" value="SCZ45884.1"/>
    <property type="molecule type" value="Genomic_DNA"/>
</dbReference>
<dbReference type="Pfam" id="PF00282">
    <property type="entry name" value="Pyridoxal_deC"/>
    <property type="match status" value="1"/>
</dbReference>
<gene>
    <name evidence="10" type="ORF">SAMN03080610_03520</name>
</gene>
<protein>
    <recommendedName>
        <fullName evidence="3 9">Glutamate decarboxylase</fullName>
        <ecNumber evidence="3 9">4.1.1.15</ecNumber>
    </recommendedName>
</protein>
<reference evidence="10 11" key="1">
    <citation type="submission" date="2016-10" db="EMBL/GenBank/DDBJ databases">
        <authorList>
            <person name="de Groot N.N."/>
        </authorList>
    </citation>
    <scope>NUCLEOTIDE SEQUENCE [LARGE SCALE GENOMIC DNA]</scope>
    <source>
        <strain evidence="10 11">DSM 2698</strain>
    </source>
</reference>
<organism evidence="10 11">
    <name type="scientific">Afifella marina DSM 2698</name>
    <dbReference type="NCBI Taxonomy" id="1120955"/>
    <lineage>
        <taxon>Bacteria</taxon>
        <taxon>Pseudomonadati</taxon>
        <taxon>Pseudomonadota</taxon>
        <taxon>Alphaproteobacteria</taxon>
        <taxon>Hyphomicrobiales</taxon>
        <taxon>Afifellaceae</taxon>
        <taxon>Afifella</taxon>
    </lineage>
</organism>
<dbReference type="SUPFAM" id="SSF53383">
    <property type="entry name" value="PLP-dependent transferases"/>
    <property type="match status" value="1"/>
</dbReference>
<dbReference type="FunFam" id="4.10.280.50:FF:000001">
    <property type="entry name" value="Glutamate decarboxylase"/>
    <property type="match status" value="1"/>
</dbReference>
<dbReference type="InterPro" id="IPR015421">
    <property type="entry name" value="PyrdxlP-dep_Trfase_major"/>
</dbReference>
<dbReference type="InterPro" id="IPR002129">
    <property type="entry name" value="PyrdxlP-dep_de-COase"/>
</dbReference>
<evidence type="ECO:0000256" key="3">
    <source>
        <dbReference type="ARBA" id="ARBA00012421"/>
    </source>
</evidence>
<evidence type="ECO:0000256" key="4">
    <source>
        <dbReference type="ARBA" id="ARBA00022898"/>
    </source>
</evidence>
<comment type="catalytic activity">
    <reaction evidence="6 9">
        <text>L-glutamate + H(+) = 4-aminobutanoate + CO2</text>
        <dbReference type="Rhea" id="RHEA:17785"/>
        <dbReference type="ChEBI" id="CHEBI:15378"/>
        <dbReference type="ChEBI" id="CHEBI:16526"/>
        <dbReference type="ChEBI" id="CHEBI:29985"/>
        <dbReference type="ChEBI" id="CHEBI:59888"/>
        <dbReference type="EC" id="4.1.1.15"/>
    </reaction>
</comment>
<dbReference type="GO" id="GO:0004351">
    <property type="term" value="F:glutamate decarboxylase activity"/>
    <property type="evidence" value="ECO:0007669"/>
    <property type="project" value="UniProtKB-EC"/>
</dbReference>
<dbReference type="Gene3D" id="3.40.640.10">
    <property type="entry name" value="Type I PLP-dependent aspartate aminotransferase-like (Major domain)"/>
    <property type="match status" value="1"/>
</dbReference>
<dbReference type="Gene3D" id="4.10.280.50">
    <property type="match status" value="1"/>
</dbReference>